<dbReference type="InterPro" id="IPR045056">
    <property type="entry name" value="Nop56/Nop58"/>
</dbReference>
<name>A0A835B672_9POAL</name>
<organism evidence="1 2">
    <name type="scientific">Digitaria exilis</name>
    <dbReference type="NCBI Taxonomy" id="1010633"/>
    <lineage>
        <taxon>Eukaryota</taxon>
        <taxon>Viridiplantae</taxon>
        <taxon>Streptophyta</taxon>
        <taxon>Embryophyta</taxon>
        <taxon>Tracheophyta</taxon>
        <taxon>Spermatophyta</taxon>
        <taxon>Magnoliopsida</taxon>
        <taxon>Liliopsida</taxon>
        <taxon>Poales</taxon>
        <taxon>Poaceae</taxon>
        <taxon>PACMAD clade</taxon>
        <taxon>Panicoideae</taxon>
        <taxon>Panicodae</taxon>
        <taxon>Paniceae</taxon>
        <taxon>Anthephorinae</taxon>
        <taxon>Digitaria</taxon>
    </lineage>
</organism>
<accession>A0A835B672</accession>
<dbReference type="EMBL" id="JACEFO010002109">
    <property type="protein sequence ID" value="KAF8681845.1"/>
    <property type="molecule type" value="Genomic_DNA"/>
</dbReference>
<proteinExistence type="predicted"/>
<keyword evidence="2" id="KW-1185">Reference proteome</keyword>
<evidence type="ECO:0000313" key="2">
    <source>
        <dbReference type="Proteomes" id="UP000636709"/>
    </source>
</evidence>
<gene>
    <name evidence="1" type="ORF">HU200_045288</name>
</gene>
<comment type="caution">
    <text evidence="1">The sequence shown here is derived from an EMBL/GenBank/DDBJ whole genome shotgun (WGS) entry which is preliminary data.</text>
</comment>
<dbReference type="GO" id="GO:0032040">
    <property type="term" value="C:small-subunit processome"/>
    <property type="evidence" value="ECO:0007669"/>
    <property type="project" value="InterPro"/>
</dbReference>
<dbReference type="AlphaFoldDB" id="A0A835B672"/>
<evidence type="ECO:0000313" key="1">
    <source>
        <dbReference type="EMBL" id="KAF8681845.1"/>
    </source>
</evidence>
<dbReference type="GO" id="GO:0030515">
    <property type="term" value="F:snoRNA binding"/>
    <property type="evidence" value="ECO:0007669"/>
    <property type="project" value="InterPro"/>
</dbReference>
<dbReference type="GO" id="GO:0031428">
    <property type="term" value="C:box C/D methylation guide snoRNP complex"/>
    <property type="evidence" value="ECO:0007669"/>
    <property type="project" value="InterPro"/>
</dbReference>
<dbReference type="PANTHER" id="PTHR10894:SF14">
    <property type="entry name" value="EXPRESSED PROTEIN"/>
    <property type="match status" value="1"/>
</dbReference>
<protein>
    <submittedName>
        <fullName evidence="1">Uncharacterized protein</fullName>
    </submittedName>
</protein>
<reference evidence="1" key="1">
    <citation type="submission" date="2020-07" db="EMBL/GenBank/DDBJ databases">
        <title>Genome sequence and genetic diversity analysis of an under-domesticated orphan crop, white fonio (Digitaria exilis).</title>
        <authorList>
            <person name="Bennetzen J.L."/>
            <person name="Chen S."/>
            <person name="Ma X."/>
            <person name="Wang X."/>
            <person name="Yssel A.E.J."/>
            <person name="Chaluvadi S.R."/>
            <person name="Johnson M."/>
            <person name="Gangashetty P."/>
            <person name="Hamidou F."/>
            <person name="Sanogo M.D."/>
            <person name="Zwaenepoel A."/>
            <person name="Wallace J."/>
            <person name="Van De Peer Y."/>
            <person name="Van Deynze A."/>
        </authorList>
    </citation>
    <scope>NUCLEOTIDE SEQUENCE</scope>
    <source>
        <tissue evidence="1">Leaves</tissue>
    </source>
</reference>
<dbReference type="Proteomes" id="UP000636709">
    <property type="component" value="Unassembled WGS sequence"/>
</dbReference>
<dbReference type="OrthoDB" id="716097at2759"/>
<dbReference type="PANTHER" id="PTHR10894">
    <property type="entry name" value="NUCLEOLAR PROTEIN 5 NUCLEOLAR PROTEIN NOP5 NOP58"/>
    <property type="match status" value="1"/>
</dbReference>
<sequence length="172" mass="19808">MCQGLQMLLSSYGFDVKPEMVNEQIVKTASALFKCDAVDETLSTYLRDTSKRLKKISGINCENWSLLKLATALKVIFCPEGEKGDKFCKVLSKDELLKLKDEAHKYTNILSEMICLRAYNKIWSAYRVRTQKKILLESLIKKAKEACVKQNKPKRARRVRCTESRSKFLKSM</sequence>